<evidence type="ECO:0000256" key="6">
    <source>
        <dbReference type="SAM" id="Phobius"/>
    </source>
</evidence>
<dbReference type="EMBL" id="UAWL01000006">
    <property type="protein sequence ID" value="SQB98040.1"/>
    <property type="molecule type" value="Genomic_DNA"/>
</dbReference>
<gene>
    <name evidence="8" type="primary">madN</name>
    <name evidence="8" type="ORF">NCTC13102_00490</name>
</gene>
<feature type="transmembrane region" description="Helical" evidence="6">
    <location>
        <begin position="59"/>
        <end position="80"/>
    </location>
</feature>
<feature type="domain" description="EamA" evidence="7">
    <location>
        <begin position="137"/>
        <end position="277"/>
    </location>
</feature>
<dbReference type="InterPro" id="IPR037185">
    <property type="entry name" value="EmrE-like"/>
</dbReference>
<evidence type="ECO:0000313" key="8">
    <source>
        <dbReference type="EMBL" id="SQB98040.1"/>
    </source>
</evidence>
<evidence type="ECO:0000256" key="1">
    <source>
        <dbReference type="ARBA" id="ARBA00004651"/>
    </source>
</evidence>
<feature type="transmembrane region" description="Helical" evidence="6">
    <location>
        <begin position="136"/>
        <end position="159"/>
    </location>
</feature>
<dbReference type="AlphaFoldDB" id="A0A2X3DIE0"/>
<feature type="transmembrane region" description="Helical" evidence="6">
    <location>
        <begin position="236"/>
        <end position="257"/>
    </location>
</feature>
<dbReference type="PANTHER" id="PTHR42920:SF5">
    <property type="entry name" value="EAMA DOMAIN-CONTAINING PROTEIN"/>
    <property type="match status" value="1"/>
</dbReference>
<keyword evidence="5 6" id="KW-0472">Membrane</keyword>
<reference evidence="8 9" key="1">
    <citation type="submission" date="2018-06" db="EMBL/GenBank/DDBJ databases">
        <authorList>
            <consortium name="Pathogen Informatics"/>
            <person name="Doyle S."/>
        </authorList>
    </citation>
    <scope>NUCLEOTIDE SEQUENCE [LARGE SCALE GENOMIC DNA]</scope>
    <source>
        <strain evidence="8 9">NCTC13102</strain>
    </source>
</reference>
<dbReference type="GO" id="GO:0005886">
    <property type="term" value="C:plasma membrane"/>
    <property type="evidence" value="ECO:0007669"/>
    <property type="project" value="UniProtKB-SubCell"/>
</dbReference>
<dbReference type="InterPro" id="IPR051258">
    <property type="entry name" value="Diverse_Substrate_Transporter"/>
</dbReference>
<dbReference type="Pfam" id="PF00892">
    <property type="entry name" value="EamA"/>
    <property type="match status" value="2"/>
</dbReference>
<dbReference type="Proteomes" id="UP000250166">
    <property type="component" value="Unassembled WGS sequence"/>
</dbReference>
<feature type="transmembrane region" description="Helical" evidence="6">
    <location>
        <begin position="203"/>
        <end position="224"/>
    </location>
</feature>
<evidence type="ECO:0000256" key="5">
    <source>
        <dbReference type="ARBA" id="ARBA00023136"/>
    </source>
</evidence>
<organism evidence="8 9">
    <name type="scientific">Helicobacter fennelliae</name>
    <dbReference type="NCBI Taxonomy" id="215"/>
    <lineage>
        <taxon>Bacteria</taxon>
        <taxon>Pseudomonadati</taxon>
        <taxon>Campylobacterota</taxon>
        <taxon>Epsilonproteobacteria</taxon>
        <taxon>Campylobacterales</taxon>
        <taxon>Helicobacteraceae</taxon>
        <taxon>Helicobacter</taxon>
    </lineage>
</organism>
<evidence type="ECO:0000256" key="2">
    <source>
        <dbReference type="ARBA" id="ARBA00022475"/>
    </source>
</evidence>
<dbReference type="SUPFAM" id="SSF103481">
    <property type="entry name" value="Multidrug resistance efflux transporter EmrE"/>
    <property type="match status" value="2"/>
</dbReference>
<feature type="transmembrane region" description="Helical" evidence="6">
    <location>
        <begin position="111"/>
        <end position="130"/>
    </location>
</feature>
<dbReference type="InterPro" id="IPR000620">
    <property type="entry name" value="EamA_dom"/>
</dbReference>
<accession>A0A2X3DIE0</accession>
<evidence type="ECO:0000256" key="3">
    <source>
        <dbReference type="ARBA" id="ARBA00022692"/>
    </source>
</evidence>
<comment type="subcellular location">
    <subcellularLocation>
        <location evidence="1">Cell membrane</location>
        <topology evidence="1">Multi-pass membrane protein</topology>
    </subcellularLocation>
</comment>
<dbReference type="PANTHER" id="PTHR42920">
    <property type="entry name" value="OS03G0707200 PROTEIN-RELATED"/>
    <property type="match status" value="1"/>
</dbReference>
<feature type="transmembrane region" description="Helical" evidence="6">
    <location>
        <begin position="263"/>
        <end position="285"/>
    </location>
</feature>
<keyword evidence="3 6" id="KW-0812">Transmembrane</keyword>
<proteinExistence type="predicted"/>
<protein>
    <submittedName>
        <fullName evidence="8">Putative acetate efflux pump</fullName>
    </submittedName>
</protein>
<evidence type="ECO:0000256" key="4">
    <source>
        <dbReference type="ARBA" id="ARBA00022989"/>
    </source>
</evidence>
<dbReference type="RefSeq" id="WP_023946531.1">
    <property type="nucleotide sequence ID" value="NZ_JAERIV010000022.1"/>
</dbReference>
<feature type="domain" description="EamA" evidence="7">
    <location>
        <begin position="4"/>
        <end position="126"/>
    </location>
</feature>
<feature type="transmembrane region" description="Helical" evidence="6">
    <location>
        <begin position="29"/>
        <end position="47"/>
    </location>
</feature>
<name>A0A2X3DIE0_9HELI</name>
<evidence type="ECO:0000313" key="9">
    <source>
        <dbReference type="Proteomes" id="UP000250166"/>
    </source>
</evidence>
<sequence length="296" mass="33596">MRYLVIVSCIWAFSFPLIKHYLSGIVDNYFAILVRFVLAFIVFLPLMRFHTNLRLALKLMGIGALQIGVMYIFYYNAFLYISASEVALFTIFTPFYVTLIYDICHRRLRSLYFISVAMAVFGAYIIRSGAIDSGFVIGFLLVQVANICFGAGQSLYKYTIEQEKVSNQAEVFGFFYLGAIIVGVLSFVTLGDVDKIPSFSLNSPQWIVLIYLGVIASGAGYFMWNKGVSMSDSGVVAIMNNAMIPLVVLVDWLFWGRQMQSESLIKLICGGVVIFVSLAVHYWIMRWYNRTNLRRI</sequence>
<evidence type="ECO:0000259" key="7">
    <source>
        <dbReference type="Pfam" id="PF00892"/>
    </source>
</evidence>
<feature type="transmembrane region" description="Helical" evidence="6">
    <location>
        <begin position="86"/>
        <end position="104"/>
    </location>
</feature>
<keyword evidence="2" id="KW-1003">Cell membrane</keyword>
<feature type="transmembrane region" description="Helical" evidence="6">
    <location>
        <begin position="171"/>
        <end position="191"/>
    </location>
</feature>
<keyword evidence="4 6" id="KW-1133">Transmembrane helix</keyword>